<sequence>MIFNLPKSWAALSIEEAMEAIIDYRGKTPKKSDSGIPLITAKIVKGGRLTPPTEFIPEENFDEWMVRGLPQVGDVVLTTEAPLGEVAQLDSANVALAQRIVTLRGNPSVVENDYLKYLLQSHSVQHQLEARASGSTVKGIKQSELRKVILPLPPLSEQRHVAGVLRALDDRININTQTNQTLEQMAQALFKSWFVDFDPVIDNALAIGNPIPEPLAKRAALRQALFAGDTQTQPRRLPEATRALFPDSFEQHPDLGWIPAGWMTMEANKIADVAIGKTPPRKESQWFSEQETGNYTWISIKDMGNSGPFILDSSEYLIPEAVETFNVRTIPEGAVLLSFKLTLGRVGMTTKVLTTNEAIAHFVNYEQGLNKEYLYCYLKQFNYGSLGSTSSIATAVNSKIIKSMPVLVPDNGLADIFCSQTKIWFEMLLLNSKEIETLSRMRDTLLPKLLSGNLQPPEVEAHIEEALEH</sequence>
<proteinExistence type="inferred from homology"/>
<evidence type="ECO:0000259" key="4">
    <source>
        <dbReference type="Pfam" id="PF01420"/>
    </source>
</evidence>
<accession>A0A1G8PYB7</accession>
<dbReference type="InterPro" id="IPR044946">
    <property type="entry name" value="Restrct_endonuc_typeI_TRD_sf"/>
</dbReference>
<feature type="domain" description="Type I restriction modification DNA specificity" evidence="4">
    <location>
        <begin position="72"/>
        <end position="184"/>
    </location>
</feature>
<keyword evidence="2" id="KW-0680">Restriction system</keyword>
<evidence type="ECO:0000313" key="6">
    <source>
        <dbReference type="Proteomes" id="UP000199527"/>
    </source>
</evidence>
<dbReference type="Proteomes" id="UP000199527">
    <property type="component" value="Unassembled WGS sequence"/>
</dbReference>
<dbReference type="InterPro" id="IPR000055">
    <property type="entry name" value="Restrct_endonuc_typeI_TRD"/>
</dbReference>
<dbReference type="CDD" id="cd17244">
    <property type="entry name" value="RMtype1_S_Apa101655I-TRD2-CR2_like"/>
    <property type="match status" value="1"/>
</dbReference>
<dbReference type="EMBL" id="FNEM01000004">
    <property type="protein sequence ID" value="SDI97447.1"/>
    <property type="molecule type" value="Genomic_DNA"/>
</dbReference>
<reference evidence="6" key="1">
    <citation type="submission" date="2016-10" db="EMBL/GenBank/DDBJ databases">
        <authorList>
            <person name="Varghese N."/>
            <person name="Submissions S."/>
        </authorList>
    </citation>
    <scope>NUCLEOTIDE SEQUENCE [LARGE SCALE GENOMIC DNA]</scope>
    <source>
        <strain evidence="6">DSM 23317</strain>
    </source>
</reference>
<dbReference type="RefSeq" id="WP_090363830.1">
    <property type="nucleotide sequence ID" value="NZ_FNEM01000004.1"/>
</dbReference>
<dbReference type="PANTHER" id="PTHR30408">
    <property type="entry name" value="TYPE-1 RESTRICTION ENZYME ECOKI SPECIFICITY PROTEIN"/>
    <property type="match status" value="1"/>
</dbReference>
<keyword evidence="3" id="KW-0238">DNA-binding</keyword>
<evidence type="ECO:0000313" key="5">
    <source>
        <dbReference type="EMBL" id="SDI97447.1"/>
    </source>
</evidence>
<dbReference type="OrthoDB" id="9798929at2"/>
<dbReference type="GO" id="GO:0003677">
    <property type="term" value="F:DNA binding"/>
    <property type="evidence" value="ECO:0007669"/>
    <property type="project" value="UniProtKB-KW"/>
</dbReference>
<dbReference type="CDD" id="cd17246">
    <property type="entry name" value="RMtype1_S_SonII-TRD2-CR2_like"/>
    <property type="match status" value="1"/>
</dbReference>
<keyword evidence="6" id="KW-1185">Reference proteome</keyword>
<dbReference type="PANTHER" id="PTHR30408:SF13">
    <property type="entry name" value="TYPE I RESTRICTION ENZYME HINDI SPECIFICITY SUBUNIT"/>
    <property type="match status" value="1"/>
</dbReference>
<comment type="similarity">
    <text evidence="1">Belongs to the type-I restriction system S methylase family.</text>
</comment>
<dbReference type="SUPFAM" id="SSF116734">
    <property type="entry name" value="DNA methylase specificity domain"/>
    <property type="match status" value="2"/>
</dbReference>
<dbReference type="AlphaFoldDB" id="A0A1G8PYB7"/>
<dbReference type="Pfam" id="PF01420">
    <property type="entry name" value="Methylase_S"/>
    <property type="match status" value="2"/>
</dbReference>
<evidence type="ECO:0000256" key="3">
    <source>
        <dbReference type="ARBA" id="ARBA00023125"/>
    </source>
</evidence>
<evidence type="ECO:0000256" key="2">
    <source>
        <dbReference type="ARBA" id="ARBA00022747"/>
    </source>
</evidence>
<protein>
    <submittedName>
        <fullName evidence="5">Type I restriction enzyme, S subunit</fullName>
    </submittedName>
</protein>
<gene>
    <name evidence="5" type="ORF">SAMN04488540_104126</name>
</gene>
<dbReference type="Gene3D" id="3.90.220.20">
    <property type="entry name" value="DNA methylase specificity domains"/>
    <property type="match status" value="2"/>
</dbReference>
<feature type="domain" description="Type I restriction modification DNA specificity" evidence="4">
    <location>
        <begin position="259"/>
        <end position="410"/>
    </location>
</feature>
<name>A0A1G8PYB7_9GAMM</name>
<dbReference type="GO" id="GO:0009307">
    <property type="term" value="P:DNA restriction-modification system"/>
    <property type="evidence" value="ECO:0007669"/>
    <property type="project" value="UniProtKB-KW"/>
</dbReference>
<organism evidence="5 6">
    <name type="scientific">Ferrimonas sediminum</name>
    <dbReference type="NCBI Taxonomy" id="718193"/>
    <lineage>
        <taxon>Bacteria</taxon>
        <taxon>Pseudomonadati</taxon>
        <taxon>Pseudomonadota</taxon>
        <taxon>Gammaproteobacteria</taxon>
        <taxon>Alteromonadales</taxon>
        <taxon>Ferrimonadaceae</taxon>
        <taxon>Ferrimonas</taxon>
    </lineage>
</organism>
<dbReference type="InterPro" id="IPR052021">
    <property type="entry name" value="Type-I_RS_S_subunit"/>
</dbReference>
<evidence type="ECO:0000256" key="1">
    <source>
        <dbReference type="ARBA" id="ARBA00010923"/>
    </source>
</evidence>